<dbReference type="EMBL" id="CYGV01002033">
    <property type="protein sequence ID" value="CUA78468.1"/>
    <property type="molecule type" value="Genomic_DNA"/>
</dbReference>
<evidence type="ECO:0000313" key="2">
    <source>
        <dbReference type="Proteomes" id="UP000044841"/>
    </source>
</evidence>
<evidence type="ECO:0000313" key="1">
    <source>
        <dbReference type="EMBL" id="CUA78468.1"/>
    </source>
</evidence>
<protein>
    <submittedName>
        <fullName evidence="1">Uncharacterized protein</fullName>
    </submittedName>
</protein>
<reference evidence="1 2" key="1">
    <citation type="submission" date="2015-07" db="EMBL/GenBank/DDBJ databases">
        <authorList>
            <person name="Noorani M."/>
        </authorList>
    </citation>
    <scope>NUCLEOTIDE SEQUENCE [LARGE SCALE GENOMIC DNA]</scope>
    <source>
        <strain evidence="1">BBA 69670</strain>
    </source>
</reference>
<keyword evidence="2" id="KW-1185">Reference proteome</keyword>
<sequence length="119" mass="13072">MRPDAYVTRMLTKPNEAITTLAFDDVLPPTSPFSRSALISPLIFLSERSHSCNAGPIIDVRCPEYDLCSPRMARIVHDPSHAMLCVRDPADPDKLQDGVAEGEGNSIILGLKVYTMKTT</sequence>
<dbReference type="Proteomes" id="UP000044841">
    <property type="component" value="Unassembled WGS sequence"/>
</dbReference>
<dbReference type="AlphaFoldDB" id="A0A0K6GIQ7"/>
<gene>
    <name evidence="1" type="ORF">RSOLAG22IIIB_07093</name>
</gene>
<proteinExistence type="predicted"/>
<organism evidence="1 2">
    <name type="scientific">Rhizoctonia solani</name>
    <dbReference type="NCBI Taxonomy" id="456999"/>
    <lineage>
        <taxon>Eukaryota</taxon>
        <taxon>Fungi</taxon>
        <taxon>Dikarya</taxon>
        <taxon>Basidiomycota</taxon>
        <taxon>Agaricomycotina</taxon>
        <taxon>Agaricomycetes</taxon>
        <taxon>Cantharellales</taxon>
        <taxon>Ceratobasidiaceae</taxon>
        <taxon>Rhizoctonia</taxon>
    </lineage>
</organism>
<name>A0A0K6GIQ7_9AGAM</name>
<accession>A0A0K6GIQ7</accession>